<dbReference type="EMBL" id="WBJZ01000005">
    <property type="protein sequence ID" value="KAB1659685.1"/>
    <property type="molecule type" value="Genomic_DNA"/>
</dbReference>
<dbReference type="Proteomes" id="UP000467240">
    <property type="component" value="Unassembled WGS sequence"/>
</dbReference>
<comment type="caution">
    <text evidence="1">The sequence shown here is derived from an EMBL/GenBank/DDBJ whole genome shotgun (WGS) entry which is preliminary data.</text>
</comment>
<protein>
    <submittedName>
        <fullName evidence="1">Uncharacterized protein</fullName>
    </submittedName>
</protein>
<sequence>MDIADEQQPHEVAVRRLGEDGAELAVFEFQGNLRDLIVSGLRESYLSTGTYVADAKAVSPHGAAALAVTGAATGATALSAAFSSTLFMATANPATLMAIGNGYGSAVMGTGGIIAQAPFIAVASSLPVVAPILAIQALNTAVMMQQFKRVDRKLDTIKGTLDKAIARIEATHAGELLAASRIVDEVYAQYGIEGSFSHDMLMRLALAERDVRALASRFRQLVDARGTTMSVDDPLEVQHANYDAHSAMLASFVELRISYLRVCVDMQENPKSVASSLERLKAVIDDGIVFWQQLQDRSRILKTRILELEEKLKDMNWVARNLPGGGGAALGKELENRKSAYTSTMESEREVMSEFHSLIDAARATRTALDAPADAATSPTLVYWKDETGEHSFVTEQDLIAA</sequence>
<evidence type="ECO:0000313" key="1">
    <source>
        <dbReference type="EMBL" id="KAB1659685.1"/>
    </source>
</evidence>
<name>A0A7J5BZU9_9MICO</name>
<keyword evidence="2" id="KW-1185">Reference proteome</keyword>
<gene>
    <name evidence="1" type="ORF">F8O01_05360</name>
</gene>
<dbReference type="AlphaFoldDB" id="A0A7J5BZU9"/>
<dbReference type="OrthoDB" id="5102422at2"/>
<evidence type="ECO:0000313" key="2">
    <source>
        <dbReference type="Proteomes" id="UP000467240"/>
    </source>
</evidence>
<organism evidence="1 2">
    <name type="scientific">Pseudoclavibacter chungangensis</name>
    <dbReference type="NCBI Taxonomy" id="587635"/>
    <lineage>
        <taxon>Bacteria</taxon>
        <taxon>Bacillati</taxon>
        <taxon>Actinomycetota</taxon>
        <taxon>Actinomycetes</taxon>
        <taxon>Micrococcales</taxon>
        <taxon>Microbacteriaceae</taxon>
        <taxon>Pseudoclavibacter</taxon>
    </lineage>
</organism>
<dbReference type="RefSeq" id="WP_158039849.1">
    <property type="nucleotide sequence ID" value="NZ_JACCFV010000001.1"/>
</dbReference>
<proteinExistence type="predicted"/>
<reference evidence="1 2" key="1">
    <citation type="submission" date="2019-09" db="EMBL/GenBank/DDBJ databases">
        <title>Phylogeny of genus Pseudoclavibacter and closely related genus.</title>
        <authorList>
            <person name="Li Y."/>
        </authorList>
    </citation>
    <scope>NUCLEOTIDE SEQUENCE [LARGE SCALE GENOMIC DNA]</scope>
    <source>
        <strain evidence="1 2">DSM 23821</strain>
    </source>
</reference>
<accession>A0A7J5BZU9</accession>